<dbReference type="RefSeq" id="WP_064240943.1">
    <property type="nucleotide sequence ID" value="NZ_LPUX01000053.1"/>
</dbReference>
<keyword evidence="3" id="KW-1185">Reference proteome</keyword>
<dbReference type="STRING" id="1472378.AU381_01625"/>
<dbReference type="Proteomes" id="UP000094025">
    <property type="component" value="Unassembled WGS sequence"/>
</dbReference>
<name>A0A178Y1N4_9HYPH</name>
<dbReference type="OrthoDB" id="9810895at2"/>
<dbReference type="AlphaFoldDB" id="A0A178Y1N4"/>
<protein>
    <submittedName>
        <fullName evidence="2">Uncharacterized protein</fullName>
    </submittedName>
</protein>
<feature type="signal peptide" evidence="1">
    <location>
        <begin position="1"/>
        <end position="28"/>
    </location>
</feature>
<dbReference type="EMBL" id="LPUX01000053">
    <property type="protein sequence ID" value="OAP40635.1"/>
    <property type="molecule type" value="Genomic_DNA"/>
</dbReference>
<keyword evidence="1" id="KW-0732">Signal</keyword>
<gene>
    <name evidence="2" type="ORF">AU381_01625</name>
</gene>
<sequence length="104" mass="11009">MVRNVIRGLPCAVVLAAAVSVYPQTAGAQGVVNCAERSQVIEFLTRQYAEKQAAVGMINQQAVMELYAADSGSWTLIITDVSGRSCVILAGKSWETIIPVGPKA</sequence>
<comment type="caution">
    <text evidence="2">The sequence shown here is derived from an EMBL/GenBank/DDBJ whole genome shotgun (WGS) entry which is preliminary data.</text>
</comment>
<accession>A0A178Y1N4</accession>
<evidence type="ECO:0000313" key="2">
    <source>
        <dbReference type="EMBL" id="OAP40635.1"/>
    </source>
</evidence>
<feature type="chain" id="PRO_5008097437" evidence="1">
    <location>
        <begin position="29"/>
        <end position="104"/>
    </location>
</feature>
<evidence type="ECO:0000313" key="3">
    <source>
        <dbReference type="Proteomes" id="UP000094025"/>
    </source>
</evidence>
<evidence type="ECO:0000256" key="1">
    <source>
        <dbReference type="SAM" id="SignalP"/>
    </source>
</evidence>
<proteinExistence type="predicted"/>
<organism evidence="2 3">
    <name type="scientific">Sinorhizobium glycinis</name>
    <dbReference type="NCBI Taxonomy" id="1472378"/>
    <lineage>
        <taxon>Bacteria</taxon>
        <taxon>Pseudomonadati</taxon>
        <taxon>Pseudomonadota</taxon>
        <taxon>Alphaproteobacteria</taxon>
        <taxon>Hyphomicrobiales</taxon>
        <taxon>Rhizobiaceae</taxon>
        <taxon>Sinorhizobium/Ensifer group</taxon>
        <taxon>Sinorhizobium</taxon>
    </lineage>
</organism>
<reference evidence="2 3" key="1">
    <citation type="journal article" date="2016" name="Int. J. Syst. Evol. Microbiol.">
        <title>Ensifer glycinis sp. nov., an novel rhizobial species associated with Glycine spp.</title>
        <authorList>
            <person name="Yan H."/>
            <person name="Yan J."/>
            <person name="Sui X.H."/>
            <person name="Wang E.T."/>
            <person name="Chen W.X."/>
            <person name="Zhang X.X."/>
            <person name="Chen W.F."/>
        </authorList>
    </citation>
    <scope>NUCLEOTIDE SEQUENCE [LARGE SCALE GENOMIC DNA]</scope>
    <source>
        <strain evidence="2 3">CCBAU 23380</strain>
    </source>
</reference>